<evidence type="ECO:0000256" key="4">
    <source>
        <dbReference type="ARBA" id="ARBA00022840"/>
    </source>
</evidence>
<evidence type="ECO:0000313" key="10">
    <source>
        <dbReference type="Proteomes" id="UP000265515"/>
    </source>
</evidence>
<evidence type="ECO:0000256" key="6">
    <source>
        <dbReference type="SAM" id="MobiDB-lite"/>
    </source>
</evidence>
<evidence type="ECO:0000256" key="3">
    <source>
        <dbReference type="ARBA" id="ARBA00022741"/>
    </source>
</evidence>
<evidence type="ECO:0000313" key="9">
    <source>
        <dbReference type="EMBL" id="GBG58741.1"/>
    </source>
</evidence>
<dbReference type="InterPro" id="IPR000719">
    <property type="entry name" value="Prot_kinase_dom"/>
</dbReference>
<evidence type="ECO:0000256" key="1">
    <source>
        <dbReference type="ARBA" id="ARBA00022617"/>
    </source>
</evidence>
<dbReference type="AlphaFoldDB" id="A0A388JLU9"/>
<dbReference type="InterPro" id="IPR008271">
    <property type="entry name" value="Ser/Thr_kinase_AS"/>
</dbReference>
<proteinExistence type="predicted"/>
<dbReference type="OrthoDB" id="260519at2759"/>
<feature type="region of interest" description="Disordered" evidence="6">
    <location>
        <begin position="385"/>
        <end position="412"/>
    </location>
</feature>
<dbReference type="PROSITE" id="PS00191">
    <property type="entry name" value="CYTOCHROME_B5_1"/>
    <property type="match status" value="1"/>
</dbReference>
<gene>
    <name evidence="9" type="ORF">CBR_g141</name>
</gene>
<dbReference type="Pfam" id="PF07714">
    <property type="entry name" value="PK_Tyr_Ser-Thr"/>
    <property type="match status" value="1"/>
</dbReference>
<dbReference type="Gramene" id="GBG58741">
    <property type="protein sequence ID" value="GBG58741"/>
    <property type="gene ID" value="CBR_g141"/>
</dbReference>
<comment type="caution">
    <text evidence="9">The sequence shown here is derived from an EMBL/GenBank/DDBJ whole genome shotgun (WGS) entry which is preliminary data.</text>
</comment>
<keyword evidence="4" id="KW-0067">ATP-binding</keyword>
<keyword evidence="5" id="KW-0408">Iron</keyword>
<dbReference type="SUPFAM" id="SSF55856">
    <property type="entry name" value="Cytochrome b5-like heme/steroid binding domain"/>
    <property type="match status" value="1"/>
</dbReference>
<feature type="domain" description="Protein kinase" evidence="7">
    <location>
        <begin position="1"/>
        <end position="348"/>
    </location>
</feature>
<keyword evidence="10" id="KW-1185">Reference proteome</keyword>
<dbReference type="SUPFAM" id="SSF56112">
    <property type="entry name" value="Protein kinase-like (PK-like)"/>
    <property type="match status" value="1"/>
</dbReference>
<sequence>MTLKQPYLYISTAAVQVYKGRMPNGKNVAVKVMQMTPTCNVLKVFISEVETLCRAEHRNLVELLGCAAGDNNHLVLVYEYMPRGSLRDYLHHHSGIRPPPPVGLVQEQHLVNPPGYKGETVVKGSKCSVSSSQTLSHSDELELPLVGDECPPSENILPTLGWNKRMSVALDVAQGIKYLHVDCVPAIIHRDIKSSNILLDQDFTAKVGDFGLSKLLGKDNWDSEHQHASTTSAVRGSLGYVDPSYVTTGRVTLKSDVYSFGVLLIELLTGREPLDPTLLANEGKGLIRWALPHLENGCAELILDPSLKGMAPIGAVREAGIVAAACVQPQESERPSMEDVVEQLRPLVKWKDTSGLYTSSVSPPPVEESYISSVTIESSHGWSCSGSDSTLKKAPQPSIHSAVSEEYDHDDGWNSESETLVVKTSKEKLERMMMVLMTSTFDDNLMMMMIRSEKGRGWGKFTAKDVAVHNKRDDCWLIIDDKVYDVSSFVELHPGGDTILSNAGGNATAGFYGPQHPSHVFETVKDYCIGDLVAS</sequence>
<keyword evidence="3" id="KW-0547">Nucleotide-binding</keyword>
<evidence type="ECO:0000256" key="5">
    <source>
        <dbReference type="ARBA" id="ARBA00023004"/>
    </source>
</evidence>
<dbReference type="Gene3D" id="3.10.120.10">
    <property type="entry name" value="Cytochrome b5-like heme/steroid binding domain"/>
    <property type="match status" value="1"/>
</dbReference>
<organism evidence="9 10">
    <name type="scientific">Chara braunii</name>
    <name type="common">Braun's stonewort</name>
    <dbReference type="NCBI Taxonomy" id="69332"/>
    <lineage>
        <taxon>Eukaryota</taxon>
        <taxon>Viridiplantae</taxon>
        <taxon>Streptophyta</taxon>
        <taxon>Charophyceae</taxon>
        <taxon>Charales</taxon>
        <taxon>Characeae</taxon>
        <taxon>Chara</taxon>
    </lineage>
</organism>
<dbReference type="GO" id="GO:0004672">
    <property type="term" value="F:protein kinase activity"/>
    <property type="evidence" value="ECO:0007669"/>
    <property type="project" value="InterPro"/>
</dbReference>
<evidence type="ECO:0000256" key="2">
    <source>
        <dbReference type="ARBA" id="ARBA00022723"/>
    </source>
</evidence>
<dbReference type="STRING" id="69332.A0A388JLU9"/>
<keyword evidence="1" id="KW-0349">Heme</keyword>
<dbReference type="SMART" id="SM01117">
    <property type="entry name" value="Cyt-b5"/>
    <property type="match status" value="1"/>
</dbReference>
<protein>
    <recommendedName>
        <fullName evidence="11">Protein kinase domain-containing protein</fullName>
    </recommendedName>
</protein>
<dbReference type="Pfam" id="PF00173">
    <property type="entry name" value="Cyt-b5"/>
    <property type="match status" value="1"/>
</dbReference>
<dbReference type="InterPro" id="IPR036400">
    <property type="entry name" value="Cyt_B5-like_heme/steroid_sf"/>
</dbReference>
<dbReference type="SMART" id="SM00220">
    <property type="entry name" value="S_TKc"/>
    <property type="match status" value="1"/>
</dbReference>
<dbReference type="FunFam" id="1.10.510.10:FF:000095">
    <property type="entry name" value="protein STRUBBELIG-RECEPTOR FAMILY 8"/>
    <property type="match status" value="1"/>
</dbReference>
<dbReference type="InterPro" id="IPR011009">
    <property type="entry name" value="Kinase-like_dom_sf"/>
</dbReference>
<dbReference type="GO" id="GO:0005524">
    <property type="term" value="F:ATP binding"/>
    <property type="evidence" value="ECO:0007669"/>
    <property type="project" value="UniProtKB-KW"/>
</dbReference>
<evidence type="ECO:0000259" key="7">
    <source>
        <dbReference type="PROSITE" id="PS50011"/>
    </source>
</evidence>
<dbReference type="InterPro" id="IPR018506">
    <property type="entry name" value="Cyt_B5_heme-BS"/>
</dbReference>
<dbReference type="PANTHER" id="PTHR47989">
    <property type="entry name" value="OS01G0750732 PROTEIN"/>
    <property type="match status" value="1"/>
</dbReference>
<dbReference type="PROSITE" id="PS50011">
    <property type="entry name" value="PROTEIN_KINASE_DOM"/>
    <property type="match status" value="1"/>
</dbReference>
<accession>A0A388JLU9</accession>
<dbReference type="InterPro" id="IPR001199">
    <property type="entry name" value="Cyt_B5-like_heme/steroid-bd"/>
</dbReference>
<evidence type="ECO:0000259" key="8">
    <source>
        <dbReference type="PROSITE" id="PS50255"/>
    </source>
</evidence>
<dbReference type="Gene3D" id="1.10.510.10">
    <property type="entry name" value="Transferase(Phosphotransferase) domain 1"/>
    <property type="match status" value="2"/>
</dbReference>
<dbReference type="Proteomes" id="UP000265515">
    <property type="component" value="Unassembled WGS sequence"/>
</dbReference>
<name>A0A388JLU9_CHABU</name>
<dbReference type="EMBL" id="BFEA01000001">
    <property type="protein sequence ID" value="GBG58741.1"/>
    <property type="molecule type" value="Genomic_DNA"/>
</dbReference>
<dbReference type="PANTHER" id="PTHR47989:SF61">
    <property type="entry name" value="PROTEIN KINASE DOMAIN-CONTAINING PROTEIN"/>
    <property type="match status" value="1"/>
</dbReference>
<reference evidence="9 10" key="1">
    <citation type="journal article" date="2018" name="Cell">
        <title>The Chara Genome: Secondary Complexity and Implications for Plant Terrestrialization.</title>
        <authorList>
            <person name="Nishiyama T."/>
            <person name="Sakayama H."/>
            <person name="Vries J.D."/>
            <person name="Buschmann H."/>
            <person name="Saint-Marcoux D."/>
            <person name="Ullrich K.K."/>
            <person name="Haas F.B."/>
            <person name="Vanderstraeten L."/>
            <person name="Becker D."/>
            <person name="Lang D."/>
            <person name="Vosolsobe S."/>
            <person name="Rombauts S."/>
            <person name="Wilhelmsson P.K.I."/>
            <person name="Janitza P."/>
            <person name="Kern R."/>
            <person name="Heyl A."/>
            <person name="Rumpler F."/>
            <person name="Villalobos L.I.A.C."/>
            <person name="Clay J.M."/>
            <person name="Skokan R."/>
            <person name="Toyoda A."/>
            <person name="Suzuki Y."/>
            <person name="Kagoshima H."/>
            <person name="Schijlen E."/>
            <person name="Tajeshwar N."/>
            <person name="Catarino B."/>
            <person name="Hetherington A.J."/>
            <person name="Saltykova A."/>
            <person name="Bonnot C."/>
            <person name="Breuninger H."/>
            <person name="Symeonidi A."/>
            <person name="Radhakrishnan G.V."/>
            <person name="Van Nieuwerburgh F."/>
            <person name="Deforce D."/>
            <person name="Chang C."/>
            <person name="Karol K.G."/>
            <person name="Hedrich R."/>
            <person name="Ulvskov P."/>
            <person name="Glockner G."/>
            <person name="Delwiche C.F."/>
            <person name="Petrasek J."/>
            <person name="Van de Peer Y."/>
            <person name="Friml J."/>
            <person name="Beilby M."/>
            <person name="Dolan L."/>
            <person name="Kohara Y."/>
            <person name="Sugano S."/>
            <person name="Fujiyama A."/>
            <person name="Delaux P.-M."/>
            <person name="Quint M."/>
            <person name="TheiBen G."/>
            <person name="Hagemann M."/>
            <person name="Harholt J."/>
            <person name="Dunand C."/>
            <person name="Zachgo S."/>
            <person name="Langdale J."/>
            <person name="Maumus F."/>
            <person name="Straeten D.V.D."/>
            <person name="Gould S.B."/>
            <person name="Rensing S.A."/>
        </authorList>
    </citation>
    <scope>NUCLEOTIDE SEQUENCE [LARGE SCALE GENOMIC DNA]</scope>
    <source>
        <strain evidence="9 10">S276</strain>
    </source>
</reference>
<dbReference type="InterPro" id="IPR001245">
    <property type="entry name" value="Ser-Thr/Tyr_kinase_cat_dom"/>
</dbReference>
<evidence type="ECO:0008006" key="11">
    <source>
        <dbReference type="Google" id="ProtNLM"/>
    </source>
</evidence>
<keyword evidence="2" id="KW-0479">Metal-binding</keyword>
<dbReference type="GO" id="GO:0046872">
    <property type="term" value="F:metal ion binding"/>
    <property type="evidence" value="ECO:0007669"/>
    <property type="project" value="UniProtKB-KW"/>
</dbReference>
<dbReference type="GO" id="GO:0020037">
    <property type="term" value="F:heme binding"/>
    <property type="evidence" value="ECO:0007669"/>
    <property type="project" value="InterPro"/>
</dbReference>
<feature type="domain" description="Cytochrome b5 heme-binding" evidence="8">
    <location>
        <begin position="461"/>
        <end position="533"/>
    </location>
</feature>
<dbReference type="PROSITE" id="PS50255">
    <property type="entry name" value="CYTOCHROME_B5_2"/>
    <property type="match status" value="1"/>
</dbReference>
<dbReference type="PROSITE" id="PS00108">
    <property type="entry name" value="PROTEIN_KINASE_ST"/>
    <property type="match status" value="1"/>
</dbReference>